<reference evidence="8 9" key="1">
    <citation type="submission" date="2021-06" db="EMBL/GenBank/DDBJ databases">
        <title>Gemonas diversity in paddy soil.</title>
        <authorList>
            <person name="Liu G."/>
        </authorList>
    </citation>
    <scope>NUCLEOTIDE SEQUENCE [LARGE SCALE GENOMIC DNA]</scope>
    <source>
        <strain evidence="8 9">RG2</strain>
    </source>
</reference>
<dbReference type="Pfam" id="PF13183">
    <property type="entry name" value="Fer4_8"/>
    <property type="match status" value="1"/>
</dbReference>
<keyword evidence="5" id="KW-0411">Iron-sulfur</keyword>
<dbReference type="InterPro" id="IPR017896">
    <property type="entry name" value="4Fe4S_Fe-S-bd"/>
</dbReference>
<keyword evidence="2" id="KW-0479">Metal-binding</keyword>
<proteinExistence type="predicted"/>
<dbReference type="PANTHER" id="PTHR43255">
    <property type="entry name" value="IRON-SULFUR-BINDING OXIDOREDUCTASE FADF-RELATED-RELATED"/>
    <property type="match status" value="1"/>
</dbReference>
<dbReference type="Proteomes" id="UP000683559">
    <property type="component" value="Chromosome"/>
</dbReference>
<sequence length="394" mass="43576">MSTNHDSSPLTGLGESEELDYAVSTCARCGYCKQVCTTHPYGNGFEAFSPRAKVHFLNELRNGRAELTPEWVDRLYQCTTCERCQEVCQTDIPLVELWEAARAETVKRGLGPMPVHLKFKEFADKNGNAYGEPNEERGRWMLPEHRPAEGAELLVFGGCTGSFKMPAMLRTGVSILQRQGIPFAYAGPGELCCGSPILRTGQIDSAKRLIAGNLDTFHRLGVKQVVTPCGGCSKTLKHDYPRWAKELGKPWEVEVLHFSEIYVRLLREGRLKPKKAINRKITYHDPCHLGRSQGIFDEPREILAAIPGVELVEMENVRADSRCCGAGGGVRANYAAMANDIAEKRIKEAIATGADTLATMCPFCQSSFAPLLQKMGNPLQLVGVEELLLQSMEE</sequence>
<dbReference type="InterPro" id="IPR051460">
    <property type="entry name" value="HdrC_iron-sulfur_subunit"/>
</dbReference>
<accession>A0ABX8LMU7</accession>
<feature type="domain" description="4Fe-4S ferredoxin-type" evidence="7">
    <location>
        <begin position="23"/>
        <end position="92"/>
    </location>
</feature>
<evidence type="ECO:0000259" key="6">
    <source>
        <dbReference type="Pfam" id="PF02754"/>
    </source>
</evidence>
<gene>
    <name evidence="8" type="ORF">KP001_09080</name>
</gene>
<evidence type="ECO:0000256" key="1">
    <source>
        <dbReference type="ARBA" id="ARBA00022485"/>
    </source>
</evidence>
<protein>
    <submittedName>
        <fullName evidence="8">(Fe-S)-binding protein</fullName>
    </submittedName>
</protein>
<evidence type="ECO:0000256" key="2">
    <source>
        <dbReference type="ARBA" id="ARBA00022723"/>
    </source>
</evidence>
<organism evidence="8 9">
    <name type="scientific">Geomonas subterranea</name>
    <dbReference type="NCBI Taxonomy" id="2847989"/>
    <lineage>
        <taxon>Bacteria</taxon>
        <taxon>Pseudomonadati</taxon>
        <taxon>Thermodesulfobacteriota</taxon>
        <taxon>Desulfuromonadia</taxon>
        <taxon>Geobacterales</taxon>
        <taxon>Geobacteraceae</taxon>
        <taxon>Geomonas</taxon>
    </lineage>
</organism>
<keyword evidence="4" id="KW-0408">Iron</keyword>
<name>A0ABX8LMU7_9BACT</name>
<evidence type="ECO:0000256" key="4">
    <source>
        <dbReference type="ARBA" id="ARBA00023004"/>
    </source>
</evidence>
<dbReference type="InterPro" id="IPR004017">
    <property type="entry name" value="Cys_rich_dom"/>
</dbReference>
<keyword evidence="9" id="KW-1185">Reference proteome</keyword>
<evidence type="ECO:0000313" key="9">
    <source>
        <dbReference type="Proteomes" id="UP000683559"/>
    </source>
</evidence>
<feature type="domain" description="Cysteine-rich" evidence="6">
    <location>
        <begin position="155"/>
        <end position="237"/>
    </location>
</feature>
<evidence type="ECO:0000259" key="7">
    <source>
        <dbReference type="Pfam" id="PF13183"/>
    </source>
</evidence>
<dbReference type="EMBL" id="CP077683">
    <property type="protein sequence ID" value="QXE92651.1"/>
    <property type="molecule type" value="Genomic_DNA"/>
</dbReference>
<evidence type="ECO:0000256" key="3">
    <source>
        <dbReference type="ARBA" id="ARBA00023002"/>
    </source>
</evidence>
<dbReference type="PANTHER" id="PTHR43255:SF1">
    <property type="entry name" value="IRON-SULFUR-BINDING OXIDOREDUCTASE FADF-RELATED"/>
    <property type="match status" value="1"/>
</dbReference>
<keyword evidence="1" id="KW-0004">4Fe-4S</keyword>
<evidence type="ECO:0000256" key="5">
    <source>
        <dbReference type="ARBA" id="ARBA00023014"/>
    </source>
</evidence>
<feature type="domain" description="Cysteine-rich" evidence="6">
    <location>
        <begin position="281"/>
        <end position="368"/>
    </location>
</feature>
<evidence type="ECO:0000313" key="8">
    <source>
        <dbReference type="EMBL" id="QXE92651.1"/>
    </source>
</evidence>
<dbReference type="RefSeq" id="WP_217289199.1">
    <property type="nucleotide sequence ID" value="NZ_CP077683.1"/>
</dbReference>
<keyword evidence="3" id="KW-0560">Oxidoreductase</keyword>
<dbReference type="Pfam" id="PF02754">
    <property type="entry name" value="CCG"/>
    <property type="match status" value="2"/>
</dbReference>